<dbReference type="EMBL" id="JALNTZ010000004">
    <property type="protein sequence ID" value="KAJ3654021.1"/>
    <property type="molecule type" value="Genomic_DNA"/>
</dbReference>
<keyword evidence="5 13" id="KW-0732">Signal</keyword>
<evidence type="ECO:0000256" key="11">
    <source>
        <dbReference type="RuleBase" id="RU003518"/>
    </source>
</evidence>
<evidence type="ECO:0000256" key="8">
    <source>
        <dbReference type="ARBA" id="ARBA00023180"/>
    </source>
</evidence>
<dbReference type="Proteomes" id="UP001168821">
    <property type="component" value="Unassembled WGS sequence"/>
</dbReference>
<keyword evidence="15" id="KW-1185">Reference proteome</keyword>
<dbReference type="GO" id="GO:0005576">
    <property type="term" value="C:extracellular region"/>
    <property type="evidence" value="ECO:0007669"/>
    <property type="project" value="TreeGrafter"/>
</dbReference>
<evidence type="ECO:0000256" key="3">
    <source>
        <dbReference type="ARBA" id="ARBA00022475"/>
    </source>
</evidence>
<evidence type="ECO:0000256" key="6">
    <source>
        <dbReference type="ARBA" id="ARBA00022974"/>
    </source>
</evidence>
<evidence type="ECO:0000256" key="2">
    <source>
        <dbReference type="ARBA" id="ARBA00010260"/>
    </source>
</evidence>
<comment type="caution">
    <text evidence="14">The sequence shown here is derived from an EMBL/GenBank/DDBJ whole genome shotgun (WGS) entry which is preliminary data.</text>
</comment>
<evidence type="ECO:0000256" key="12">
    <source>
        <dbReference type="RuleBase" id="RU003519"/>
    </source>
</evidence>
<dbReference type="GO" id="GO:0098552">
    <property type="term" value="C:side of membrane"/>
    <property type="evidence" value="ECO:0007669"/>
    <property type="project" value="UniProtKB-KW"/>
</dbReference>
<dbReference type="InterPro" id="IPR001863">
    <property type="entry name" value="Glypican"/>
</dbReference>
<dbReference type="GO" id="GO:0005886">
    <property type="term" value="C:plasma membrane"/>
    <property type="evidence" value="ECO:0007669"/>
    <property type="project" value="UniProtKB-SubCell"/>
</dbReference>
<feature type="signal peptide" evidence="13">
    <location>
        <begin position="1"/>
        <end position="22"/>
    </location>
</feature>
<comment type="function">
    <text evidence="12">Cell surface proteoglycan.</text>
</comment>
<dbReference type="PANTHER" id="PTHR10822:SF29">
    <property type="entry name" value="DIVISION ABNORMALLY DELAYED PROTEIN"/>
    <property type="match status" value="1"/>
</dbReference>
<reference evidence="14" key="1">
    <citation type="journal article" date="2023" name="G3 (Bethesda)">
        <title>Whole genome assemblies of Zophobas morio and Tenebrio molitor.</title>
        <authorList>
            <person name="Kaur S."/>
            <person name="Stinson S.A."/>
            <person name="diCenzo G.C."/>
        </authorList>
    </citation>
    <scope>NUCLEOTIDE SEQUENCE</scope>
    <source>
        <strain evidence="14">QUZm001</strain>
    </source>
</reference>
<evidence type="ECO:0000256" key="7">
    <source>
        <dbReference type="ARBA" id="ARBA00023136"/>
    </source>
</evidence>
<sequence length="411" mass="45174">MNTASVATLFVCWCVLMVSAKSAETSGRPKRTATPASCENVKEFFLTRNLTVPTLGKKGSVCGGECCVDEAEDLLRKQGQKDFATLLRHNSRSLQGLLSFTAASLQNHVSELSRQSENKTLLLFTQVYKGMAVLSKDPIAKLYSDIRSYILVNSTKTDLAATSIDIKGTVSHFFTNFFPLVYHHILHINGSQDFASDYKECLKKSTETISPFGDIPKQISQSLSKSLEATRLLLQAFAIGREVLNTTDRLLVDESGKSNAECHQALLKMHHCPKCLGMGKNIRPCSGYCLNVLRGCLTKYVAELDSPWNGYVEGIEGLINAMKKNREDAGVNADLAIRSLDSKISEAIMRAMQKMKDIDMKVSGIEKSRTTIHHRQDKPRPSRSVIAINFISGLGPSGRKSINTCCGALLA</sequence>
<organism evidence="14 15">
    <name type="scientific">Zophobas morio</name>
    <dbReference type="NCBI Taxonomy" id="2755281"/>
    <lineage>
        <taxon>Eukaryota</taxon>
        <taxon>Metazoa</taxon>
        <taxon>Ecdysozoa</taxon>
        <taxon>Arthropoda</taxon>
        <taxon>Hexapoda</taxon>
        <taxon>Insecta</taxon>
        <taxon>Pterygota</taxon>
        <taxon>Neoptera</taxon>
        <taxon>Endopterygota</taxon>
        <taxon>Coleoptera</taxon>
        <taxon>Polyphaga</taxon>
        <taxon>Cucujiformia</taxon>
        <taxon>Tenebrionidae</taxon>
        <taxon>Zophobas</taxon>
    </lineage>
</organism>
<dbReference type="GO" id="GO:0090263">
    <property type="term" value="P:positive regulation of canonical Wnt signaling pathway"/>
    <property type="evidence" value="ECO:0007669"/>
    <property type="project" value="TreeGrafter"/>
</dbReference>
<keyword evidence="4 12" id="KW-0336">GPI-anchor</keyword>
<protein>
    <recommendedName>
        <fullName evidence="16">Division abnormally delayed protein</fullName>
    </recommendedName>
</protein>
<gene>
    <name evidence="14" type="ORF">Zmor_013235</name>
</gene>
<accession>A0AA38MFB7</accession>
<keyword evidence="10 12" id="KW-0449">Lipoprotein</keyword>
<evidence type="ECO:0000256" key="9">
    <source>
        <dbReference type="ARBA" id="ARBA00023207"/>
    </source>
</evidence>
<feature type="chain" id="PRO_5041408207" description="Division abnormally delayed protein" evidence="13">
    <location>
        <begin position="23"/>
        <end position="411"/>
    </location>
</feature>
<keyword evidence="3" id="KW-1003">Cell membrane</keyword>
<dbReference type="AlphaFoldDB" id="A0AA38MFB7"/>
<evidence type="ECO:0000313" key="14">
    <source>
        <dbReference type="EMBL" id="KAJ3654021.1"/>
    </source>
</evidence>
<keyword evidence="7 12" id="KW-0472">Membrane</keyword>
<keyword evidence="8" id="KW-0325">Glycoprotein</keyword>
<keyword evidence="9 12" id="KW-0357">Heparan sulfate</keyword>
<dbReference type="PANTHER" id="PTHR10822">
    <property type="entry name" value="GLYPICAN"/>
    <property type="match status" value="1"/>
</dbReference>
<evidence type="ECO:0000256" key="5">
    <source>
        <dbReference type="ARBA" id="ARBA00022729"/>
    </source>
</evidence>
<proteinExistence type="inferred from homology"/>
<dbReference type="GO" id="GO:1905475">
    <property type="term" value="P:regulation of protein localization to membrane"/>
    <property type="evidence" value="ECO:0007669"/>
    <property type="project" value="TreeGrafter"/>
</dbReference>
<keyword evidence="6 12" id="KW-0654">Proteoglycan</keyword>
<evidence type="ECO:0000256" key="10">
    <source>
        <dbReference type="ARBA" id="ARBA00023288"/>
    </source>
</evidence>
<evidence type="ECO:0000256" key="13">
    <source>
        <dbReference type="SAM" id="SignalP"/>
    </source>
</evidence>
<dbReference type="Pfam" id="PF01153">
    <property type="entry name" value="Glypican"/>
    <property type="match status" value="1"/>
</dbReference>
<dbReference type="GO" id="GO:0016477">
    <property type="term" value="P:cell migration"/>
    <property type="evidence" value="ECO:0007669"/>
    <property type="project" value="TreeGrafter"/>
</dbReference>
<comment type="similarity">
    <text evidence="2 11">Belongs to the glypican family.</text>
</comment>
<evidence type="ECO:0008006" key="16">
    <source>
        <dbReference type="Google" id="ProtNLM"/>
    </source>
</evidence>
<evidence type="ECO:0000256" key="1">
    <source>
        <dbReference type="ARBA" id="ARBA00004609"/>
    </source>
</evidence>
<comment type="subcellular location">
    <subcellularLocation>
        <location evidence="1 12">Cell membrane</location>
        <topology evidence="1 12">Lipid-anchor</topology>
        <topology evidence="1 12">GPI-anchor</topology>
    </subcellularLocation>
</comment>
<dbReference type="GO" id="GO:0009986">
    <property type="term" value="C:cell surface"/>
    <property type="evidence" value="ECO:0007669"/>
    <property type="project" value="TreeGrafter"/>
</dbReference>
<evidence type="ECO:0000256" key="4">
    <source>
        <dbReference type="ARBA" id="ARBA00022622"/>
    </source>
</evidence>
<evidence type="ECO:0000313" key="15">
    <source>
        <dbReference type="Proteomes" id="UP001168821"/>
    </source>
</evidence>
<name>A0AA38MFB7_9CUCU</name>